<keyword evidence="5 6" id="KW-0472">Membrane</keyword>
<comment type="similarity">
    <text evidence="2">Belongs to the major facilitator superfamily. Proton-dependent oligopeptide transporter (POT/PTR) (TC 2.A.17) family.</text>
</comment>
<organism evidence="7 8">
    <name type="scientific">Hibiscus syriacus</name>
    <name type="common">Rose of Sharon</name>
    <dbReference type="NCBI Taxonomy" id="106335"/>
    <lineage>
        <taxon>Eukaryota</taxon>
        <taxon>Viridiplantae</taxon>
        <taxon>Streptophyta</taxon>
        <taxon>Embryophyta</taxon>
        <taxon>Tracheophyta</taxon>
        <taxon>Spermatophyta</taxon>
        <taxon>Magnoliopsida</taxon>
        <taxon>eudicotyledons</taxon>
        <taxon>Gunneridae</taxon>
        <taxon>Pentapetalae</taxon>
        <taxon>rosids</taxon>
        <taxon>malvids</taxon>
        <taxon>Malvales</taxon>
        <taxon>Malvaceae</taxon>
        <taxon>Malvoideae</taxon>
        <taxon>Hibiscus</taxon>
    </lineage>
</organism>
<reference evidence="7" key="1">
    <citation type="submission" date="2019-09" db="EMBL/GenBank/DDBJ databases">
        <title>Draft genome information of white flower Hibiscus syriacus.</title>
        <authorList>
            <person name="Kim Y.-M."/>
        </authorList>
    </citation>
    <scope>NUCLEOTIDE SEQUENCE [LARGE SCALE GENOMIC DNA]</scope>
    <source>
        <strain evidence="7">YM2019G1</strain>
    </source>
</reference>
<accession>A0A6A2YK89</accession>
<name>A0A6A2YK89_HIBSY</name>
<comment type="caution">
    <text evidence="7">The sequence shown here is derived from an EMBL/GenBank/DDBJ whole genome shotgun (WGS) entry which is preliminary data.</text>
</comment>
<dbReference type="InterPro" id="IPR036259">
    <property type="entry name" value="MFS_trans_sf"/>
</dbReference>
<keyword evidence="8" id="KW-1185">Reference proteome</keyword>
<proteinExistence type="inferred from homology"/>
<evidence type="ECO:0000256" key="2">
    <source>
        <dbReference type="ARBA" id="ARBA00005982"/>
    </source>
</evidence>
<dbReference type="InterPro" id="IPR000109">
    <property type="entry name" value="POT_fam"/>
</dbReference>
<evidence type="ECO:0000313" key="7">
    <source>
        <dbReference type="EMBL" id="KAE8677354.1"/>
    </source>
</evidence>
<feature type="transmembrane region" description="Helical" evidence="6">
    <location>
        <begin position="180"/>
        <end position="198"/>
    </location>
</feature>
<gene>
    <name evidence="7" type="ORF">F3Y22_tig00111539pilonHSYRG00006</name>
</gene>
<evidence type="ECO:0000256" key="5">
    <source>
        <dbReference type="ARBA" id="ARBA00023136"/>
    </source>
</evidence>
<dbReference type="GO" id="GO:0016020">
    <property type="term" value="C:membrane"/>
    <property type="evidence" value="ECO:0007669"/>
    <property type="project" value="UniProtKB-SubCell"/>
</dbReference>
<evidence type="ECO:0000313" key="8">
    <source>
        <dbReference type="Proteomes" id="UP000436088"/>
    </source>
</evidence>
<dbReference type="AlphaFoldDB" id="A0A6A2YK89"/>
<feature type="transmembrane region" description="Helical" evidence="6">
    <location>
        <begin position="12"/>
        <end position="31"/>
    </location>
</feature>
<evidence type="ECO:0000256" key="4">
    <source>
        <dbReference type="ARBA" id="ARBA00022989"/>
    </source>
</evidence>
<dbReference type="PANTHER" id="PTHR11654">
    <property type="entry name" value="OLIGOPEPTIDE TRANSPORTER-RELATED"/>
    <property type="match status" value="1"/>
</dbReference>
<dbReference type="Pfam" id="PF00854">
    <property type="entry name" value="PTR2"/>
    <property type="match status" value="1"/>
</dbReference>
<sequence>MDRSITAGLKIPAASLQCFISFAIMIFIPIYDRLFVPIARSVTGKSCGITMLQTIGTGIALSGIAMVIAALVEMKRLRTAREYGLVDQPNVTVPMRVWWLVPQYTLYGLSDVLAIVGLREFFYDQMPDELRSIGIAVCLSIIGVGSLLSGFLISVIEKATGGNGGDSWFADNLNRAHLDYFYWLLAALSVVGLVLYVYSTKSYILC</sequence>
<evidence type="ECO:0000256" key="3">
    <source>
        <dbReference type="ARBA" id="ARBA00022692"/>
    </source>
</evidence>
<protein>
    <submittedName>
        <fullName evidence="7">Protein NRT1/ PTR FAMILY 5.10</fullName>
    </submittedName>
</protein>
<dbReference type="Proteomes" id="UP000436088">
    <property type="component" value="Unassembled WGS sequence"/>
</dbReference>
<dbReference type="GO" id="GO:0022857">
    <property type="term" value="F:transmembrane transporter activity"/>
    <property type="evidence" value="ECO:0007669"/>
    <property type="project" value="InterPro"/>
</dbReference>
<dbReference type="EMBL" id="VEPZ02001362">
    <property type="protein sequence ID" value="KAE8677354.1"/>
    <property type="molecule type" value="Genomic_DNA"/>
</dbReference>
<keyword evidence="3 6" id="KW-0812">Transmembrane</keyword>
<dbReference type="SUPFAM" id="SSF103473">
    <property type="entry name" value="MFS general substrate transporter"/>
    <property type="match status" value="1"/>
</dbReference>
<evidence type="ECO:0000256" key="6">
    <source>
        <dbReference type="SAM" id="Phobius"/>
    </source>
</evidence>
<comment type="subcellular location">
    <subcellularLocation>
        <location evidence="1">Membrane</location>
        <topology evidence="1">Multi-pass membrane protein</topology>
    </subcellularLocation>
</comment>
<feature type="transmembrane region" description="Helical" evidence="6">
    <location>
        <begin position="51"/>
        <end position="72"/>
    </location>
</feature>
<evidence type="ECO:0000256" key="1">
    <source>
        <dbReference type="ARBA" id="ARBA00004141"/>
    </source>
</evidence>
<dbReference type="Gene3D" id="1.20.1250.20">
    <property type="entry name" value="MFS general substrate transporter like domains"/>
    <property type="match status" value="1"/>
</dbReference>
<feature type="transmembrane region" description="Helical" evidence="6">
    <location>
        <begin position="133"/>
        <end position="156"/>
    </location>
</feature>
<keyword evidence="4 6" id="KW-1133">Transmembrane helix</keyword>